<keyword evidence="4" id="KW-1185">Reference proteome</keyword>
<accession>A0A2T0TCC7</accession>
<dbReference type="AlphaFoldDB" id="A0A2T0TCC7"/>
<evidence type="ECO:0000256" key="2">
    <source>
        <dbReference type="SAM" id="Phobius"/>
    </source>
</evidence>
<keyword evidence="2" id="KW-0812">Transmembrane</keyword>
<sequence>MSTTTGHIKAIITADNAQYMAKSRETRTDAKTLKADVERQKPKIDADEKPFVAAIARAEAAQAGLTDKLKKTVADLQVQVSKAGDAEANALGRVRVAQAQLDAVRDQANAPAERLAAADERLAAAQRALAQAQQRTITVTQRHADANDKLAAATAAAADATEESVEVNKKAADSHDKAAKSAGDHAKTIAKVAGAMLGANAAMLVGAVAAGAAVGVLPVVAVAAAAVLLSSNAKVRDSYADLADGVVTEARAMAAPLEDDLVRASDDLAASWKRLRPEMSSIFKDSQPAVRELTRGVTEFAENAVPGMATAVSRSEPVMVGWRKFLSDTGQGFGDFFRNVSTDTESTGRNLAAFGDILRSTLGGVGTLLQTISSNFAPYADDFARVWEKIISVVTKFTSGALPPLMSSLGVALDVLGAVLGVVEPIADELGTLTGVVLSAAAAWKVYTAAIALVSKIPLTSALTTSAAAAAPAGGILSRLGLGAGAAAAGTGALAGATSALGISLAATGLIMGAYLFEQQKVDQFADEFVMGITKGGEAAQNVMDKYKNLSASIADLTAKRDAWNATDEAKQLGGDDAIGGRMNDEIHAMQENVDAAKKAWDDYLASVGPVEAAQGRLNLAIAQYGKDSPQATAAAEAYRGAVAKQEAASRDAADAVKTHTDRMAENLAMTRQAAGASLDYDAALLGLETAQKNLNDAVAQHGPTSLEARTADNAYQQQLLATVDAIGEKVAAENAHKSAAEITTLVTQAEYAEILRLAGAAGDNAPAALQKMISSMDGAALAAMGVTVKVDETGQAILTMPDGKQIKIDGDNAAAMRAIQEVNDKAVFDKTLYINAVDRASSKIAASNGVGGMNDGGWVPGNGPDKDDRMVPLTSREFVVNRRAAAKWGPFLEQINSANGGDVKMPDSGLPDAAALALFGAQVPATRMPVDSTSSRSSNNATTPVQPRVYNITLNSMRTLPSPQELRNVLRDLEMMYG</sequence>
<keyword evidence="1" id="KW-0175">Coiled coil</keyword>
<feature type="coiled-coil region" evidence="1">
    <location>
        <begin position="115"/>
        <end position="163"/>
    </location>
</feature>
<dbReference type="OrthoDB" id="3661713at2"/>
<name>A0A2T0TCC7_9PSEU</name>
<comment type="caution">
    <text evidence="3">The sequence shown here is derived from an EMBL/GenBank/DDBJ whole genome shotgun (WGS) entry which is preliminary data.</text>
</comment>
<organism evidence="3 4">
    <name type="scientific">Umezawaea tangerina</name>
    <dbReference type="NCBI Taxonomy" id="84725"/>
    <lineage>
        <taxon>Bacteria</taxon>
        <taxon>Bacillati</taxon>
        <taxon>Actinomycetota</taxon>
        <taxon>Actinomycetes</taxon>
        <taxon>Pseudonocardiales</taxon>
        <taxon>Pseudonocardiaceae</taxon>
        <taxon>Umezawaea</taxon>
    </lineage>
</organism>
<gene>
    <name evidence="3" type="ORF">CLV43_10353</name>
</gene>
<reference evidence="3 4" key="1">
    <citation type="submission" date="2018-03" db="EMBL/GenBank/DDBJ databases">
        <title>Genomic Encyclopedia of Archaeal and Bacterial Type Strains, Phase II (KMG-II): from individual species to whole genera.</title>
        <authorList>
            <person name="Goeker M."/>
        </authorList>
    </citation>
    <scope>NUCLEOTIDE SEQUENCE [LARGE SCALE GENOMIC DNA]</scope>
    <source>
        <strain evidence="3 4">DSM 44720</strain>
    </source>
</reference>
<evidence type="ECO:0000256" key="1">
    <source>
        <dbReference type="SAM" id="Coils"/>
    </source>
</evidence>
<dbReference type="Proteomes" id="UP000239494">
    <property type="component" value="Unassembled WGS sequence"/>
</dbReference>
<keyword evidence="2" id="KW-0472">Membrane</keyword>
<keyword evidence="2" id="KW-1133">Transmembrane helix</keyword>
<feature type="transmembrane region" description="Helical" evidence="2">
    <location>
        <begin position="201"/>
        <end position="229"/>
    </location>
</feature>
<evidence type="ECO:0000313" key="3">
    <source>
        <dbReference type="EMBL" id="PRY43313.1"/>
    </source>
</evidence>
<dbReference type="RefSeq" id="WP_106186916.1">
    <property type="nucleotide sequence ID" value="NZ_PVTF01000003.1"/>
</dbReference>
<evidence type="ECO:0000313" key="4">
    <source>
        <dbReference type="Proteomes" id="UP000239494"/>
    </source>
</evidence>
<proteinExistence type="predicted"/>
<protein>
    <submittedName>
        <fullName evidence="3">Uncharacterized protein</fullName>
    </submittedName>
</protein>
<dbReference type="EMBL" id="PVTF01000003">
    <property type="protein sequence ID" value="PRY43313.1"/>
    <property type="molecule type" value="Genomic_DNA"/>
</dbReference>